<dbReference type="Proteomes" id="UP000637788">
    <property type="component" value="Unassembled WGS sequence"/>
</dbReference>
<accession>A0A917VA31</accession>
<comment type="caution">
    <text evidence="1">The sequence shown here is derived from an EMBL/GenBank/DDBJ whole genome shotgun (WGS) entry which is preliminary data.</text>
</comment>
<organism evidence="1 2">
    <name type="scientific">Streptomyces flaveus</name>
    <dbReference type="NCBI Taxonomy" id="66370"/>
    <lineage>
        <taxon>Bacteria</taxon>
        <taxon>Bacillati</taxon>
        <taxon>Actinomycetota</taxon>
        <taxon>Actinomycetes</taxon>
        <taxon>Kitasatosporales</taxon>
        <taxon>Streptomycetaceae</taxon>
        <taxon>Streptomyces</taxon>
        <taxon>Streptomyces aurantiacus group</taxon>
    </lineage>
</organism>
<name>A0A917VA31_9ACTN</name>
<dbReference type="AlphaFoldDB" id="A0A917VA31"/>
<evidence type="ECO:0000313" key="2">
    <source>
        <dbReference type="Proteomes" id="UP000637788"/>
    </source>
</evidence>
<proteinExistence type="predicted"/>
<gene>
    <name evidence="1" type="ORF">GCM10010094_13050</name>
</gene>
<evidence type="ECO:0008006" key="3">
    <source>
        <dbReference type="Google" id="ProtNLM"/>
    </source>
</evidence>
<evidence type="ECO:0000313" key="1">
    <source>
        <dbReference type="EMBL" id="GGK53976.1"/>
    </source>
</evidence>
<keyword evidence="2" id="KW-1185">Reference proteome</keyword>
<reference evidence="1" key="1">
    <citation type="journal article" date="2014" name="Int. J. Syst. Evol. Microbiol.">
        <title>Complete genome sequence of Corynebacterium casei LMG S-19264T (=DSM 44701T), isolated from a smear-ripened cheese.</title>
        <authorList>
            <consortium name="US DOE Joint Genome Institute (JGI-PGF)"/>
            <person name="Walter F."/>
            <person name="Albersmeier A."/>
            <person name="Kalinowski J."/>
            <person name="Ruckert C."/>
        </authorList>
    </citation>
    <scope>NUCLEOTIDE SEQUENCE</scope>
    <source>
        <strain evidence="1">JCM 3035</strain>
    </source>
</reference>
<reference evidence="1" key="2">
    <citation type="submission" date="2020-09" db="EMBL/GenBank/DDBJ databases">
        <authorList>
            <person name="Sun Q."/>
            <person name="Ohkuma M."/>
        </authorList>
    </citation>
    <scope>NUCLEOTIDE SEQUENCE</scope>
    <source>
        <strain evidence="1">JCM 3035</strain>
    </source>
</reference>
<sequence length="78" mass="8900">MERFKQRSATRRGSAMSDGTITLPWLVVRREDNGNRYTVSRCATRTEAEKIADRLDGHGPHQLYLIERIEQNGQNGSP</sequence>
<dbReference type="EMBL" id="BMPQ01000002">
    <property type="protein sequence ID" value="GGK53976.1"/>
    <property type="molecule type" value="Genomic_DNA"/>
</dbReference>
<protein>
    <recommendedName>
        <fullName evidence="3">SPOR domain-containing protein</fullName>
    </recommendedName>
</protein>